<geneLocation type="plasmid" evidence="1 2">
    <name>unnamed4</name>
</geneLocation>
<accession>A0AAX3EQD0</accession>
<keyword evidence="1" id="KW-0614">Plasmid</keyword>
<evidence type="ECO:0000313" key="2">
    <source>
        <dbReference type="Proteomes" id="UP001163293"/>
    </source>
</evidence>
<protein>
    <submittedName>
        <fullName evidence="1">Uncharacterized protein</fullName>
    </submittedName>
</protein>
<sequence length="267" mass="29642">MCRAKAAGDRRCPYHRNPLVMAVANAKTSLRRLEKRLDGLEASDAPMAKITRGVERMVAAVTRLGEREQLAIPNLQADAGALAAPHPTRAGEITQESVDSASWDDIGGMYSKYGDDPEALEKLQLLVEAREERENADIWGRDSAPAYGDGDAITNPTLRKERKLTPHEVAREEYDHYVMAQYRKCESELSFLVNKEGKAKGIDSFSLFSGPVSRVKKYGSEELQAWFAANGRHTLGSFRHAMFGWASDAKAARNTRLEGFENVAHTF</sequence>
<reference evidence="1" key="1">
    <citation type="submission" date="2022-07" db="EMBL/GenBank/DDBJ databases">
        <authorList>
            <person name="Wu T."/>
        </authorList>
    </citation>
    <scope>NUCLEOTIDE SEQUENCE</scope>
    <source>
        <strain evidence="1">SD-1</strain>
        <plasmid evidence="1">unnamed4</plasmid>
    </source>
</reference>
<gene>
    <name evidence="1" type="ORF">NL394_23415</name>
</gene>
<dbReference type="EMBL" id="CP101189">
    <property type="protein sequence ID" value="UYW00151.1"/>
    <property type="molecule type" value="Genomic_DNA"/>
</dbReference>
<name>A0AAX3EQD0_PAEUR</name>
<dbReference type="Proteomes" id="UP001163293">
    <property type="component" value="Plasmid unnamed4"/>
</dbReference>
<dbReference type="RefSeq" id="WP_264398919.1">
    <property type="nucleotide sequence ID" value="NZ_CP101183.1"/>
</dbReference>
<evidence type="ECO:0000313" key="1">
    <source>
        <dbReference type="EMBL" id="UYW00151.1"/>
    </source>
</evidence>
<keyword evidence="2" id="KW-1185">Reference proteome</keyword>
<dbReference type="AlphaFoldDB" id="A0AAX3EQD0"/>
<proteinExistence type="predicted"/>
<organism evidence="1 2">
    <name type="scientific">Paenarthrobacter ureafaciens</name>
    <dbReference type="NCBI Taxonomy" id="37931"/>
    <lineage>
        <taxon>Bacteria</taxon>
        <taxon>Bacillati</taxon>
        <taxon>Actinomycetota</taxon>
        <taxon>Actinomycetes</taxon>
        <taxon>Micrococcales</taxon>
        <taxon>Micrococcaceae</taxon>
        <taxon>Paenarthrobacter</taxon>
    </lineage>
</organism>